<reference evidence="3" key="1">
    <citation type="journal article" date="2019" name="Int. J. Syst. Evol. Microbiol.">
        <title>The Global Catalogue of Microorganisms (GCM) 10K type strain sequencing project: providing services to taxonomists for standard genome sequencing and annotation.</title>
        <authorList>
            <consortium name="The Broad Institute Genomics Platform"/>
            <consortium name="The Broad Institute Genome Sequencing Center for Infectious Disease"/>
            <person name="Wu L."/>
            <person name="Ma J."/>
        </authorList>
    </citation>
    <scope>NUCLEOTIDE SEQUENCE [LARGE SCALE GENOMIC DNA]</scope>
    <source>
        <strain evidence="3">JCM 18126</strain>
    </source>
</reference>
<dbReference type="InterPro" id="IPR052912">
    <property type="entry name" value="UPF0111_domain"/>
</dbReference>
<dbReference type="PANTHER" id="PTHR37298:SF1">
    <property type="entry name" value="UPF0111 PROTEIN YKAA"/>
    <property type="match status" value="1"/>
</dbReference>
<dbReference type="Proteomes" id="UP001501195">
    <property type="component" value="Unassembled WGS sequence"/>
</dbReference>
<dbReference type="Pfam" id="PF01865">
    <property type="entry name" value="PhoU_div"/>
    <property type="match status" value="1"/>
</dbReference>
<evidence type="ECO:0000256" key="1">
    <source>
        <dbReference type="ARBA" id="ARBA00008591"/>
    </source>
</evidence>
<dbReference type="InterPro" id="IPR038078">
    <property type="entry name" value="PhoU-like_sf"/>
</dbReference>
<dbReference type="Gene3D" id="1.20.58.220">
    <property type="entry name" value="Phosphate transport system protein phou homolog 2, domain 2"/>
    <property type="match status" value="1"/>
</dbReference>
<dbReference type="InterPro" id="IPR018445">
    <property type="entry name" value="Put_Phosphate_transp_reg"/>
</dbReference>
<accession>A0ABP9HQZ9</accession>
<sequence length="206" mass="23124">MRLRLTPRDDSFYELFAAIGRILVDAATVLAQFLGSGQHERAELAERMQELEHAGDDATHAVLRRVNSSFVTPFDREDIYTLASRLDDCLDEMHAAVDLVVIYRVGDLLPGLSDVVQVLVRQAELTAAAMPRLRSPQGLTDYWVEVSRLENQADAVRRRLLGRLFDGSYATLEIMKHKEVVEALDRAADAFEHVAQTVETMALKES</sequence>
<comment type="similarity">
    <text evidence="1">Belongs to the UPF0111 family.</text>
</comment>
<evidence type="ECO:0000313" key="2">
    <source>
        <dbReference type="EMBL" id="GAA4976174.1"/>
    </source>
</evidence>
<dbReference type="EMBL" id="BAABIL010000214">
    <property type="protein sequence ID" value="GAA4976174.1"/>
    <property type="molecule type" value="Genomic_DNA"/>
</dbReference>
<dbReference type="RefSeq" id="WP_345711978.1">
    <property type="nucleotide sequence ID" value="NZ_BAABIL010000214.1"/>
</dbReference>
<organism evidence="2 3">
    <name type="scientific">Kineococcus glutinatus</name>
    <dbReference type="NCBI Taxonomy" id="1070872"/>
    <lineage>
        <taxon>Bacteria</taxon>
        <taxon>Bacillati</taxon>
        <taxon>Actinomycetota</taxon>
        <taxon>Actinomycetes</taxon>
        <taxon>Kineosporiales</taxon>
        <taxon>Kineosporiaceae</taxon>
        <taxon>Kineococcus</taxon>
    </lineage>
</organism>
<dbReference type="PANTHER" id="PTHR37298">
    <property type="entry name" value="UPF0111 PROTEIN YKAA"/>
    <property type="match status" value="1"/>
</dbReference>
<evidence type="ECO:0000313" key="3">
    <source>
        <dbReference type="Proteomes" id="UP001501195"/>
    </source>
</evidence>
<name>A0ABP9HQZ9_9ACTN</name>
<protein>
    <submittedName>
        <fullName evidence="2">DUF47 family protein</fullName>
    </submittedName>
</protein>
<keyword evidence="3" id="KW-1185">Reference proteome</keyword>
<proteinExistence type="inferred from homology"/>
<comment type="caution">
    <text evidence="2">The sequence shown here is derived from an EMBL/GenBank/DDBJ whole genome shotgun (WGS) entry which is preliminary data.</text>
</comment>
<gene>
    <name evidence="2" type="ORF">GCM10023225_16520</name>
</gene>